<organism evidence="1">
    <name type="scientific">marine metagenome</name>
    <dbReference type="NCBI Taxonomy" id="408172"/>
    <lineage>
        <taxon>unclassified sequences</taxon>
        <taxon>metagenomes</taxon>
        <taxon>ecological metagenomes</taxon>
    </lineage>
</organism>
<feature type="non-terminal residue" evidence="1">
    <location>
        <position position="221"/>
    </location>
</feature>
<name>A0A383BY82_9ZZZZ</name>
<dbReference type="AlphaFoldDB" id="A0A383BY82"/>
<gene>
    <name evidence="1" type="ORF">METZ01_LOCUS477981</name>
</gene>
<proteinExistence type="predicted"/>
<feature type="non-terminal residue" evidence="1">
    <location>
        <position position="1"/>
    </location>
</feature>
<sequence>VPGTVDLRTAWTAFCDRLKDGADVVLDPDLPINEMDRAEGLRALLRRLSSEVSRDLEGGGTSHPELAWVHPFKNGQDNPDGLYQLASLDLSRTYRLSGTVGSVRYLGITAMTTDFSEGAIEQFLTLNGDELPTDVDGRFSIAFGAGPAPEPAGGEAPDGAWFELPPRRCSLLVRQFFSDWEDEVPADLHLECTDPGPSTSRLEPRELAPYLVRIADQVVEM</sequence>
<dbReference type="EMBL" id="UINC01204415">
    <property type="protein sequence ID" value="SVE25127.1"/>
    <property type="molecule type" value="Genomic_DNA"/>
</dbReference>
<accession>A0A383BY82</accession>
<reference evidence="1" key="1">
    <citation type="submission" date="2018-05" db="EMBL/GenBank/DDBJ databases">
        <authorList>
            <person name="Lanie J.A."/>
            <person name="Ng W.-L."/>
            <person name="Kazmierczak K.M."/>
            <person name="Andrzejewski T.M."/>
            <person name="Davidsen T.M."/>
            <person name="Wayne K.J."/>
            <person name="Tettelin H."/>
            <person name="Glass J.I."/>
            <person name="Rusch D."/>
            <person name="Podicherti R."/>
            <person name="Tsui H.-C.T."/>
            <person name="Winkler M.E."/>
        </authorList>
    </citation>
    <scope>NUCLEOTIDE SEQUENCE</scope>
</reference>
<evidence type="ECO:0000313" key="1">
    <source>
        <dbReference type="EMBL" id="SVE25127.1"/>
    </source>
</evidence>
<protein>
    <submittedName>
        <fullName evidence="1">Uncharacterized protein</fullName>
    </submittedName>
</protein>